<reference evidence="1" key="1">
    <citation type="submission" date="2020-08" db="EMBL/GenBank/DDBJ databases">
        <title>Multicomponent nature underlies the extraordinary mechanical properties of spider dragline silk.</title>
        <authorList>
            <person name="Kono N."/>
            <person name="Nakamura H."/>
            <person name="Mori M."/>
            <person name="Yoshida Y."/>
            <person name="Ohtoshi R."/>
            <person name="Malay A.D."/>
            <person name="Moran D.A.P."/>
            <person name="Tomita M."/>
            <person name="Numata K."/>
            <person name="Arakawa K."/>
        </authorList>
    </citation>
    <scope>NUCLEOTIDE SEQUENCE</scope>
</reference>
<dbReference type="EMBL" id="BMAW01032263">
    <property type="protein sequence ID" value="GFU24805.1"/>
    <property type="molecule type" value="Genomic_DNA"/>
</dbReference>
<dbReference type="Proteomes" id="UP000887013">
    <property type="component" value="Unassembled WGS sequence"/>
</dbReference>
<accession>A0A8X6UJX0</accession>
<evidence type="ECO:0000313" key="2">
    <source>
        <dbReference type="Proteomes" id="UP000887013"/>
    </source>
</evidence>
<comment type="caution">
    <text evidence="1">The sequence shown here is derived from an EMBL/GenBank/DDBJ whole genome shotgun (WGS) entry which is preliminary data.</text>
</comment>
<protein>
    <submittedName>
        <fullName evidence="1">Uncharacterized protein</fullName>
    </submittedName>
</protein>
<dbReference type="AlphaFoldDB" id="A0A8X6UJX0"/>
<name>A0A8X6UJX0_NEPPI</name>
<keyword evidence="2" id="KW-1185">Reference proteome</keyword>
<sequence length="40" mass="4523">FLIHYETEAKSSESGMKIELRSHNKEVGSIVDAVPFGRFL</sequence>
<gene>
    <name evidence="1" type="ORF">NPIL_13101</name>
</gene>
<proteinExistence type="predicted"/>
<evidence type="ECO:0000313" key="1">
    <source>
        <dbReference type="EMBL" id="GFU24805.1"/>
    </source>
</evidence>
<feature type="non-terminal residue" evidence="1">
    <location>
        <position position="1"/>
    </location>
</feature>
<organism evidence="1 2">
    <name type="scientific">Nephila pilipes</name>
    <name type="common">Giant wood spider</name>
    <name type="synonym">Nephila maculata</name>
    <dbReference type="NCBI Taxonomy" id="299642"/>
    <lineage>
        <taxon>Eukaryota</taxon>
        <taxon>Metazoa</taxon>
        <taxon>Ecdysozoa</taxon>
        <taxon>Arthropoda</taxon>
        <taxon>Chelicerata</taxon>
        <taxon>Arachnida</taxon>
        <taxon>Araneae</taxon>
        <taxon>Araneomorphae</taxon>
        <taxon>Entelegynae</taxon>
        <taxon>Araneoidea</taxon>
        <taxon>Nephilidae</taxon>
        <taxon>Nephila</taxon>
    </lineage>
</organism>